<keyword evidence="3" id="KW-1133">Transmembrane helix</keyword>
<organism evidence="4 5">
    <name type="scientific">Escherichia coli O83:H1 (strain NRG 857C / AIEC)</name>
    <dbReference type="NCBI Taxonomy" id="685038"/>
    <lineage>
        <taxon>Bacteria</taxon>
        <taxon>Pseudomonadati</taxon>
        <taxon>Pseudomonadota</taxon>
        <taxon>Gammaproteobacteria</taxon>
        <taxon>Enterobacterales</taxon>
        <taxon>Enterobacteriaceae</taxon>
        <taxon>Escherichia</taxon>
    </lineage>
</organism>
<accession>A0A0H3ERJ3</accession>
<dbReference type="NCBIfam" id="NF010289">
    <property type="entry name" value="PRK13729.1"/>
    <property type="match status" value="1"/>
</dbReference>
<feature type="coiled-coil region" evidence="1">
    <location>
        <begin position="71"/>
        <end position="126"/>
    </location>
</feature>
<keyword evidence="3" id="KW-0472">Membrane</keyword>
<keyword evidence="3" id="KW-0812">Transmembrane</keyword>
<dbReference type="KEGG" id="eln:NRG857_30188"/>
<feature type="compositionally biased region" description="Pro residues" evidence="2">
    <location>
        <begin position="136"/>
        <end position="148"/>
    </location>
</feature>
<gene>
    <name evidence="4" type="primary">traBH</name>
    <name evidence="4" type="ordered locus">NRG857_30188</name>
</gene>
<geneLocation type="plasmid" evidence="4 5">
    <name>pO83_CORR</name>
</geneLocation>
<keyword evidence="1" id="KW-0175">Coiled coil</keyword>
<evidence type="ECO:0000256" key="3">
    <source>
        <dbReference type="SAM" id="Phobius"/>
    </source>
</evidence>
<feature type="transmembrane region" description="Helical" evidence="3">
    <location>
        <begin position="12"/>
        <end position="33"/>
    </location>
</feature>
<evidence type="ECO:0000313" key="5">
    <source>
        <dbReference type="Proteomes" id="UP000008614"/>
    </source>
</evidence>
<evidence type="ECO:0000256" key="2">
    <source>
        <dbReference type="SAM" id="MobiDB-lite"/>
    </source>
</evidence>
<dbReference type="EMBL" id="CP001856">
    <property type="protein sequence ID" value="ADR29955.1"/>
    <property type="molecule type" value="Genomic_DNA"/>
</dbReference>
<name>A0A0H3ERJ3_ECO8N</name>
<protein>
    <submittedName>
        <fullName evidence="4">Fusion of conjugal transfer pilus assembly proteins TraB and TraH</fullName>
    </submittedName>
</protein>
<keyword evidence="5" id="KW-1185">Reference proteome</keyword>
<dbReference type="AlphaFoldDB" id="A0A0H3ERJ3"/>
<evidence type="ECO:0000256" key="1">
    <source>
        <dbReference type="SAM" id="Coils"/>
    </source>
</evidence>
<dbReference type="PATRIC" id="fig|685038.3.peg.4637"/>
<evidence type="ECO:0000313" key="4">
    <source>
        <dbReference type="EMBL" id="ADR29955.1"/>
    </source>
</evidence>
<keyword evidence="4" id="KW-0614">Plasmid</keyword>
<sequence length="436" mass="47643">MASINTIVKRKQYLWLGIVVVGTASAIGGALYLSDVDMSGNGETVAEQEPVPDMTGVVDTTFDDKVRQHATTEMQVTAAQMQKQYEEIRRELDVLNKQRGDDQRRIEKLGQDNAALAEQVKALGANPVTATGEPVPQMPASPPGPEGEPQPGNTPVSFPPQGSVAVPPPTAFYPGNGVTPPPQVTYQSVPVPNRIQRKVFTRNEGKQGPSLPYIPSGSFAKAMLIEGADANASVTGNESTVPMQLRITGLVEMPNSKTYDATGCFVGLEAWGDVSSERAIVRTGEIVDAHYSWSRTYLQKSVPMTITVLGKGFISSTTIPVFKYLVDPQMLGVSNSMIYQLTDYIGYDILLQYIQELIQQARAMVATGNYDEAVIGHINDNMNDATRQIAAFQSQVQVQQDALLVVDRQMSYMRQQLSARMLSRYQNNYHFGGSTR</sequence>
<feature type="region of interest" description="Disordered" evidence="2">
    <location>
        <begin position="126"/>
        <end position="180"/>
    </location>
</feature>
<dbReference type="Proteomes" id="UP000008614">
    <property type="component" value="Plasmid pO83_CORR"/>
</dbReference>
<dbReference type="HOGENOM" id="CLU_628120_0_0_6"/>
<proteinExistence type="predicted"/>
<reference evidence="4 5" key="1">
    <citation type="journal article" date="2010" name="BMC Genomics">
        <title>Genome sequence of adherent-invasive Escherichia coli and comparative genomic analysis with other E. coli pathotypes.</title>
        <authorList>
            <person name="Nash J.H."/>
            <person name="Villegas A."/>
            <person name="Kropinski A.M."/>
            <person name="Aguilar-Valenzuela R."/>
            <person name="Konczy P."/>
            <person name="Mascarenhas M."/>
            <person name="Ziebell K."/>
            <person name="Torres A.G."/>
            <person name="Karmali M.A."/>
            <person name="Coombes B.K."/>
        </authorList>
    </citation>
    <scope>NUCLEOTIDE SEQUENCE [LARGE SCALE GENOMIC DNA]</scope>
    <source>
        <strain evidence="5">NRG 857C / AIEC</strain>
        <plasmid evidence="4">pO83_CORR</plasmid>
    </source>
</reference>